<dbReference type="RefSeq" id="WP_251582674.1">
    <property type="nucleotide sequence ID" value="NZ_JBHTKX010000001.1"/>
</dbReference>
<feature type="chain" id="PRO_5046833156" evidence="1">
    <location>
        <begin position="40"/>
        <end position="324"/>
    </location>
</feature>
<dbReference type="Proteomes" id="UP001597169">
    <property type="component" value="Unassembled WGS sequence"/>
</dbReference>
<accession>A0ABW3PZ19</accession>
<keyword evidence="1" id="KW-0732">Signal</keyword>
<gene>
    <name evidence="2" type="ORF">ACFQ3J_16010</name>
</gene>
<feature type="signal peptide" evidence="1">
    <location>
        <begin position="1"/>
        <end position="39"/>
    </location>
</feature>
<name>A0ABW3PZ19_9BACL</name>
<comment type="caution">
    <text evidence="2">The sequence shown here is derived from an EMBL/GenBank/DDBJ whole genome shotgun (WGS) entry which is preliminary data.</text>
</comment>
<sequence>MMKNTILRLKNNRKSTVRWMAVLSSAALLLPAGWSPAFAQNSAQANTSAPAAAAAVSSESSIILNKFRALLKQPNGLPDAAAYLNENISSTAPHHATLMVLYLENARVKAMPAIDEKLYPQDVQEELQTIFKENYTMNQLIQKAKTQKVKKLLTQAKNYGYKVITAEGMYFLTMDYSAFERYKEDVKEDISAYISIQSELSRKQLGKDAALAIGYQELVNRALLLEGFVNSYPNSNRTQQIEGQFDLYKHVIFYGMNNTPLFQDNGMIRPNAKKAYTFIAGLPNDNNSQLHELLQQFVDVLEDHQFKQTSEVNDWLDQHVGTNE</sequence>
<keyword evidence="3" id="KW-1185">Reference proteome</keyword>
<organism evidence="2 3">
    <name type="scientific">Paenibacillus provencensis</name>
    <dbReference type="NCBI Taxonomy" id="441151"/>
    <lineage>
        <taxon>Bacteria</taxon>
        <taxon>Bacillati</taxon>
        <taxon>Bacillota</taxon>
        <taxon>Bacilli</taxon>
        <taxon>Bacillales</taxon>
        <taxon>Paenibacillaceae</taxon>
        <taxon>Paenibacillus</taxon>
    </lineage>
</organism>
<evidence type="ECO:0000313" key="2">
    <source>
        <dbReference type="EMBL" id="MFD1129677.1"/>
    </source>
</evidence>
<dbReference type="EMBL" id="JBHTKX010000001">
    <property type="protein sequence ID" value="MFD1129677.1"/>
    <property type="molecule type" value="Genomic_DNA"/>
</dbReference>
<protein>
    <submittedName>
        <fullName evidence="2">Uncharacterized protein</fullName>
    </submittedName>
</protein>
<evidence type="ECO:0000313" key="3">
    <source>
        <dbReference type="Proteomes" id="UP001597169"/>
    </source>
</evidence>
<reference evidence="3" key="1">
    <citation type="journal article" date="2019" name="Int. J. Syst. Evol. Microbiol.">
        <title>The Global Catalogue of Microorganisms (GCM) 10K type strain sequencing project: providing services to taxonomists for standard genome sequencing and annotation.</title>
        <authorList>
            <consortium name="The Broad Institute Genomics Platform"/>
            <consortium name="The Broad Institute Genome Sequencing Center for Infectious Disease"/>
            <person name="Wu L."/>
            <person name="Ma J."/>
        </authorList>
    </citation>
    <scope>NUCLEOTIDE SEQUENCE [LARGE SCALE GENOMIC DNA]</scope>
    <source>
        <strain evidence="3">CCUG 53519</strain>
    </source>
</reference>
<proteinExistence type="predicted"/>
<evidence type="ECO:0000256" key="1">
    <source>
        <dbReference type="SAM" id="SignalP"/>
    </source>
</evidence>